<dbReference type="AlphaFoldDB" id="A0AAW0FU81"/>
<dbReference type="EMBL" id="JASBNA010000036">
    <property type="protein sequence ID" value="KAK7682400.1"/>
    <property type="molecule type" value="Genomic_DNA"/>
</dbReference>
<gene>
    <name evidence="2" type="ORF">QCA50_014605</name>
</gene>
<accession>A0AAW0FU81</accession>
<feature type="transmembrane region" description="Helical" evidence="1">
    <location>
        <begin position="20"/>
        <end position="45"/>
    </location>
</feature>
<organism evidence="2 3">
    <name type="scientific">Cerrena zonata</name>
    <dbReference type="NCBI Taxonomy" id="2478898"/>
    <lineage>
        <taxon>Eukaryota</taxon>
        <taxon>Fungi</taxon>
        <taxon>Dikarya</taxon>
        <taxon>Basidiomycota</taxon>
        <taxon>Agaricomycotina</taxon>
        <taxon>Agaricomycetes</taxon>
        <taxon>Polyporales</taxon>
        <taxon>Cerrenaceae</taxon>
        <taxon>Cerrena</taxon>
    </lineage>
</organism>
<keyword evidence="1" id="KW-1133">Transmembrane helix</keyword>
<evidence type="ECO:0000313" key="3">
    <source>
        <dbReference type="Proteomes" id="UP001385951"/>
    </source>
</evidence>
<proteinExistence type="predicted"/>
<keyword evidence="3" id="KW-1185">Reference proteome</keyword>
<name>A0AAW0FU81_9APHY</name>
<evidence type="ECO:0000256" key="1">
    <source>
        <dbReference type="SAM" id="Phobius"/>
    </source>
</evidence>
<protein>
    <submittedName>
        <fullName evidence="2">Uncharacterized protein</fullName>
    </submittedName>
</protein>
<feature type="transmembrane region" description="Helical" evidence="1">
    <location>
        <begin position="91"/>
        <end position="107"/>
    </location>
</feature>
<evidence type="ECO:0000313" key="2">
    <source>
        <dbReference type="EMBL" id="KAK7682400.1"/>
    </source>
</evidence>
<comment type="caution">
    <text evidence="2">The sequence shown here is derived from an EMBL/GenBank/DDBJ whole genome shotgun (WGS) entry which is preliminary data.</text>
</comment>
<sequence>MVPAHSVEVMVIIHTNNDFLVTHSLVIFATITWSLNLLCSGLIGYKIWKSQRILQTYFVTTGSRLNNALTIIIESVFAAAALYSITDVTPPLVGIVFLHVIISSSNFKASAATHRSIAVSDALGGHEASDHRLESDVFNTQAHPSGSGVVVQVTLDKRIDAEDLECGYIAK</sequence>
<keyword evidence="1" id="KW-0472">Membrane</keyword>
<keyword evidence="1" id="KW-0812">Transmembrane</keyword>
<reference evidence="2 3" key="1">
    <citation type="submission" date="2022-09" db="EMBL/GenBank/DDBJ databases">
        <authorList>
            <person name="Palmer J.M."/>
        </authorList>
    </citation>
    <scope>NUCLEOTIDE SEQUENCE [LARGE SCALE GENOMIC DNA]</scope>
    <source>
        <strain evidence="2 3">DSM 7382</strain>
    </source>
</reference>
<feature type="transmembrane region" description="Helical" evidence="1">
    <location>
        <begin position="65"/>
        <end position="85"/>
    </location>
</feature>
<dbReference type="Proteomes" id="UP001385951">
    <property type="component" value="Unassembled WGS sequence"/>
</dbReference>